<proteinExistence type="inferred from homology"/>
<reference evidence="3 4" key="1">
    <citation type="journal article" date="2020" name="Nature">
        <title>Six reference-quality genomes reveal evolution of bat adaptations.</title>
        <authorList>
            <person name="Jebb D."/>
            <person name="Huang Z."/>
            <person name="Pippel M."/>
            <person name="Hughes G.M."/>
            <person name="Lavrichenko K."/>
            <person name="Devanna P."/>
            <person name="Winkler S."/>
            <person name="Jermiin L.S."/>
            <person name="Skirmuntt E.C."/>
            <person name="Katzourakis A."/>
            <person name="Burkitt-Gray L."/>
            <person name="Ray D.A."/>
            <person name="Sullivan K.A.M."/>
            <person name="Roscito J.G."/>
            <person name="Kirilenko B.M."/>
            <person name="Davalos L.M."/>
            <person name="Corthals A.P."/>
            <person name="Power M.L."/>
            <person name="Jones G."/>
            <person name="Ransome R.D."/>
            <person name="Dechmann D.K.N."/>
            <person name="Locatelli A.G."/>
            <person name="Puechmaille S.J."/>
            <person name="Fedrigo O."/>
            <person name="Jarvis E.D."/>
            <person name="Hiller M."/>
            <person name="Vernes S.C."/>
            <person name="Myers E.W."/>
            <person name="Teeling E.C."/>
        </authorList>
    </citation>
    <scope>NUCLEOTIDE SEQUENCE [LARGE SCALE GENOMIC DNA]</scope>
    <source>
        <strain evidence="3">MMyoMyo1</strain>
        <tissue evidence="3">Flight muscle</tissue>
    </source>
</reference>
<evidence type="ECO:0000256" key="2">
    <source>
        <dbReference type="SAM" id="MobiDB-lite"/>
    </source>
</evidence>
<comment type="similarity">
    <text evidence="1">Belongs to the BCOR family.</text>
</comment>
<dbReference type="GO" id="GO:0000122">
    <property type="term" value="P:negative regulation of transcription by RNA polymerase II"/>
    <property type="evidence" value="ECO:0007669"/>
    <property type="project" value="TreeGrafter"/>
</dbReference>
<gene>
    <name evidence="3" type="ORF">mMyoMyo1_001429</name>
</gene>
<dbReference type="PANTHER" id="PTHR24117">
    <property type="entry name" value="AGAP007537-PB"/>
    <property type="match status" value="1"/>
</dbReference>
<dbReference type="PANTHER" id="PTHR24117:SF6">
    <property type="entry name" value="BCL-6 COREPRESSOR-LIKE PROTEIN 1"/>
    <property type="match status" value="1"/>
</dbReference>
<comment type="caution">
    <text evidence="3">The sequence shown here is derived from an EMBL/GenBank/DDBJ whole genome shotgun (WGS) entry which is preliminary data.</text>
</comment>
<dbReference type="InterPro" id="IPR047144">
    <property type="entry name" value="BCOR-like"/>
</dbReference>
<evidence type="ECO:0000313" key="3">
    <source>
        <dbReference type="EMBL" id="KAF6359526.1"/>
    </source>
</evidence>
<dbReference type="GO" id="GO:0003714">
    <property type="term" value="F:transcription corepressor activity"/>
    <property type="evidence" value="ECO:0007669"/>
    <property type="project" value="TreeGrafter"/>
</dbReference>
<sequence length="368" mass="37602">MISTAPLYSGVHNWTSSDRIRMCGINEERRAPISDEESTTGDCQHFGSQEFCVSSSFSKVELTAVGSGSNARGADADGSATEKLGHKSEDKPNSPQPKMDYAGNVAEAEGLLVPLSGPEDGLKLPPTDSTEAGSSRPDCSWTPLSTQMSKQVDCSPAGVKALDSRHGVGEKNTFILATLGTGVPMEGTLPLVTTNFSPLPAPICPPAPSSASVPPSVPDPFQVPLSVPAPMPHSGLVPVQVATSVAAPSPPLAPVPALAQAPPSVPTLISDSNTLSVSASVLVPVPASAPPSGPVSLPAPAPSPMSVSVSAPSLTSYITPLGVLIRKEMMAKRMILCLSSQTSLFSLATTSKCQCPTGPATGFSLLTS</sequence>
<keyword evidence="4" id="KW-1185">Reference proteome</keyword>
<feature type="region of interest" description="Disordered" evidence="2">
    <location>
        <begin position="114"/>
        <end position="140"/>
    </location>
</feature>
<organism evidence="3 4">
    <name type="scientific">Myotis myotis</name>
    <name type="common">Greater mouse-eared bat</name>
    <name type="synonym">Vespertilio myotis</name>
    <dbReference type="NCBI Taxonomy" id="51298"/>
    <lineage>
        <taxon>Eukaryota</taxon>
        <taxon>Metazoa</taxon>
        <taxon>Chordata</taxon>
        <taxon>Craniata</taxon>
        <taxon>Vertebrata</taxon>
        <taxon>Euteleostomi</taxon>
        <taxon>Mammalia</taxon>
        <taxon>Eutheria</taxon>
        <taxon>Laurasiatheria</taxon>
        <taxon>Chiroptera</taxon>
        <taxon>Yangochiroptera</taxon>
        <taxon>Vespertilionidae</taxon>
        <taxon>Myotis</taxon>
    </lineage>
</organism>
<name>A0A7J7YCZ9_MYOMY</name>
<dbReference type="GO" id="GO:0005634">
    <property type="term" value="C:nucleus"/>
    <property type="evidence" value="ECO:0007669"/>
    <property type="project" value="TreeGrafter"/>
</dbReference>
<accession>A0A7J7YCZ9</accession>
<protein>
    <submittedName>
        <fullName evidence="3">BCL6 corepressor like 1</fullName>
    </submittedName>
</protein>
<evidence type="ECO:0000313" key="4">
    <source>
        <dbReference type="Proteomes" id="UP000527355"/>
    </source>
</evidence>
<feature type="compositionally biased region" description="Basic and acidic residues" evidence="2">
    <location>
        <begin position="83"/>
        <end position="92"/>
    </location>
</feature>
<feature type="region of interest" description="Disordered" evidence="2">
    <location>
        <begin position="65"/>
        <end position="101"/>
    </location>
</feature>
<evidence type="ECO:0000256" key="1">
    <source>
        <dbReference type="ARBA" id="ARBA00034703"/>
    </source>
</evidence>
<dbReference type="Proteomes" id="UP000527355">
    <property type="component" value="Unassembled WGS sequence"/>
</dbReference>
<dbReference type="EMBL" id="JABWUV010000004">
    <property type="protein sequence ID" value="KAF6359526.1"/>
    <property type="molecule type" value="Genomic_DNA"/>
</dbReference>
<dbReference type="VEuPathDB" id="HostDB:GeneID_118653845"/>
<dbReference type="AlphaFoldDB" id="A0A7J7YCZ9"/>